<organism evidence="1 2">
    <name type="scientific">Liparis tanakae</name>
    <name type="common">Tanaka's snailfish</name>
    <dbReference type="NCBI Taxonomy" id="230148"/>
    <lineage>
        <taxon>Eukaryota</taxon>
        <taxon>Metazoa</taxon>
        <taxon>Chordata</taxon>
        <taxon>Craniata</taxon>
        <taxon>Vertebrata</taxon>
        <taxon>Euteleostomi</taxon>
        <taxon>Actinopterygii</taxon>
        <taxon>Neopterygii</taxon>
        <taxon>Teleostei</taxon>
        <taxon>Neoteleostei</taxon>
        <taxon>Acanthomorphata</taxon>
        <taxon>Eupercaria</taxon>
        <taxon>Perciformes</taxon>
        <taxon>Cottioidei</taxon>
        <taxon>Cottales</taxon>
        <taxon>Liparidae</taxon>
        <taxon>Liparis</taxon>
    </lineage>
</organism>
<reference evidence="1 2" key="1">
    <citation type="submission" date="2019-03" db="EMBL/GenBank/DDBJ databases">
        <title>First draft genome of Liparis tanakae, snailfish: a comprehensive survey of snailfish specific genes.</title>
        <authorList>
            <person name="Kim W."/>
            <person name="Song I."/>
            <person name="Jeong J.-H."/>
            <person name="Kim D."/>
            <person name="Kim S."/>
            <person name="Ryu S."/>
            <person name="Song J.Y."/>
            <person name="Lee S.K."/>
        </authorList>
    </citation>
    <scope>NUCLEOTIDE SEQUENCE [LARGE SCALE GENOMIC DNA]</scope>
    <source>
        <tissue evidence="1">Muscle</tissue>
    </source>
</reference>
<sequence length="67" mass="7723">MNDSRQRLWVKGEGDIHVLRSFSSEAKEGMKEHIKETKLTLSPSTFLIELTTADRTWQRLVAQGKHV</sequence>
<evidence type="ECO:0000313" key="1">
    <source>
        <dbReference type="EMBL" id="TNN27500.1"/>
    </source>
</evidence>
<dbReference type="Proteomes" id="UP000314294">
    <property type="component" value="Unassembled WGS sequence"/>
</dbReference>
<keyword evidence="2" id="KW-1185">Reference proteome</keyword>
<dbReference type="AlphaFoldDB" id="A0A4Z2EG39"/>
<evidence type="ECO:0000313" key="2">
    <source>
        <dbReference type="Proteomes" id="UP000314294"/>
    </source>
</evidence>
<accession>A0A4Z2EG39</accession>
<comment type="caution">
    <text evidence="1">The sequence shown here is derived from an EMBL/GenBank/DDBJ whole genome shotgun (WGS) entry which is preliminary data.</text>
</comment>
<name>A0A4Z2EG39_9TELE</name>
<protein>
    <submittedName>
        <fullName evidence="1">Uncharacterized protein</fullName>
    </submittedName>
</protein>
<proteinExistence type="predicted"/>
<dbReference type="EMBL" id="SRLO01008191">
    <property type="protein sequence ID" value="TNN27500.1"/>
    <property type="molecule type" value="Genomic_DNA"/>
</dbReference>
<gene>
    <name evidence="1" type="ORF">EYF80_062356</name>
</gene>